<sequence length="142" mass="16388">LHFCGQEPWELAALTRILFENLLKIKVPLFDDIKHASLSKLKPVKTVKHEQPPSAQTLAMEREYEQKRLKEIELRNKMAEQIQSLLKGKRGGLRKPLPPVSWPGPWGPRVTQTQRRLRLTFRSAQLMTDEGMTNEGMTSLFT</sequence>
<reference evidence="2" key="2">
    <citation type="submission" date="2025-08" db="UniProtKB">
        <authorList>
            <consortium name="Ensembl"/>
        </authorList>
    </citation>
    <scope>IDENTIFICATION</scope>
    <source>
        <strain evidence="2">Glennie</strain>
    </source>
</reference>
<accession>K7EIB4</accession>
<feature type="region of interest" description="Disordered" evidence="1">
    <location>
        <begin position="90"/>
        <end position="109"/>
    </location>
</feature>
<reference evidence="2" key="3">
    <citation type="submission" date="2025-09" db="UniProtKB">
        <authorList>
            <consortium name="Ensembl"/>
        </authorList>
    </citation>
    <scope>IDENTIFICATION</scope>
    <source>
        <strain evidence="2">Glennie</strain>
    </source>
</reference>
<reference evidence="2 3" key="1">
    <citation type="journal article" date="2008" name="Nature">
        <title>Genome analysis of the platypus reveals unique signatures of evolution.</title>
        <authorList>
            <person name="Warren W.C."/>
            <person name="Hillier L.W."/>
            <person name="Marshall Graves J.A."/>
            <person name="Birney E."/>
            <person name="Ponting C.P."/>
            <person name="Grutzner F."/>
            <person name="Belov K."/>
            <person name="Miller W."/>
            <person name="Clarke L."/>
            <person name="Chinwalla A.T."/>
            <person name="Yang S.P."/>
            <person name="Heger A."/>
            <person name="Locke D.P."/>
            <person name="Miethke P."/>
            <person name="Waters P.D."/>
            <person name="Veyrunes F."/>
            <person name="Fulton L."/>
            <person name="Fulton B."/>
            <person name="Graves T."/>
            <person name="Wallis J."/>
            <person name="Puente X.S."/>
            <person name="Lopez-Otin C."/>
            <person name="Ordonez G.R."/>
            <person name="Eichler E.E."/>
            <person name="Chen L."/>
            <person name="Cheng Z."/>
            <person name="Deakin J.E."/>
            <person name="Alsop A."/>
            <person name="Thompson K."/>
            <person name="Kirby P."/>
            <person name="Papenfuss A.T."/>
            <person name="Wakefield M.J."/>
            <person name="Olender T."/>
            <person name="Lancet D."/>
            <person name="Huttley G.A."/>
            <person name="Smit A.F."/>
            <person name="Pask A."/>
            <person name="Temple-Smith P."/>
            <person name="Batzer M.A."/>
            <person name="Walker J.A."/>
            <person name="Konkel M.K."/>
            <person name="Harris R.S."/>
            <person name="Whittington C.M."/>
            <person name="Wong E.S."/>
            <person name="Gemmell N.J."/>
            <person name="Buschiazzo E."/>
            <person name="Vargas Jentzsch I.M."/>
            <person name="Merkel A."/>
            <person name="Schmitz J."/>
            <person name="Zemann A."/>
            <person name="Churakov G."/>
            <person name="Kriegs J.O."/>
            <person name="Brosius J."/>
            <person name="Murchison E.P."/>
            <person name="Sachidanandam R."/>
            <person name="Smith C."/>
            <person name="Hannon G.J."/>
            <person name="Tsend-Ayush E."/>
            <person name="McMillan D."/>
            <person name="Attenborough R."/>
            <person name="Rens W."/>
            <person name="Ferguson-Smith M."/>
            <person name="Lefevre C.M."/>
            <person name="Sharp J.A."/>
            <person name="Nicholas K.R."/>
            <person name="Ray D.A."/>
            <person name="Kube M."/>
            <person name="Reinhardt R."/>
            <person name="Pringle T.H."/>
            <person name="Taylor J."/>
            <person name="Jones R.C."/>
            <person name="Nixon B."/>
            <person name="Dacheux J.L."/>
            <person name="Niwa H."/>
            <person name="Sekita Y."/>
            <person name="Huang X."/>
            <person name="Stark A."/>
            <person name="Kheradpour P."/>
            <person name="Kellis M."/>
            <person name="Flicek P."/>
            <person name="Chen Y."/>
            <person name="Webber C."/>
            <person name="Hardison R."/>
            <person name="Nelson J."/>
            <person name="Hallsworth-Pepin K."/>
            <person name="Delehaunty K."/>
            <person name="Markovic C."/>
            <person name="Minx P."/>
            <person name="Feng Y."/>
            <person name="Kremitzki C."/>
            <person name="Mitreva M."/>
            <person name="Glasscock J."/>
            <person name="Wylie T."/>
            <person name="Wohldmann P."/>
            <person name="Thiru P."/>
            <person name="Nhan M.N."/>
            <person name="Pohl C.S."/>
            <person name="Smith S.M."/>
            <person name="Hou S."/>
            <person name="Nefedov M."/>
            <person name="de Jong P.J."/>
            <person name="Renfree M.B."/>
            <person name="Mardis E.R."/>
            <person name="Wilson R.K."/>
        </authorList>
    </citation>
    <scope>NUCLEOTIDE SEQUENCE [LARGE SCALE GENOMIC DNA]</scope>
    <source>
        <strain evidence="2 3">Glennie</strain>
    </source>
</reference>
<dbReference type="GeneTree" id="ENSGT00390000015549"/>
<dbReference type="InterPro" id="IPR027825">
    <property type="entry name" value="DUF4522"/>
</dbReference>
<evidence type="ECO:0000313" key="3">
    <source>
        <dbReference type="Proteomes" id="UP000002279"/>
    </source>
</evidence>
<dbReference type="Proteomes" id="UP000002279">
    <property type="component" value="Chromosome 12"/>
</dbReference>
<keyword evidence="3" id="KW-1185">Reference proteome</keyword>
<dbReference type="Bgee" id="ENSOANG00000029338">
    <property type="expression patterns" value="Expressed in testis and 1 other cell type or tissue"/>
</dbReference>
<evidence type="ECO:0000313" key="2">
    <source>
        <dbReference type="Ensembl" id="ENSOANP00000033271.2"/>
    </source>
</evidence>
<feature type="compositionally biased region" description="Pro residues" evidence="1">
    <location>
        <begin position="96"/>
        <end position="106"/>
    </location>
</feature>
<protein>
    <submittedName>
        <fullName evidence="2">Uncharacterized protein</fullName>
    </submittedName>
</protein>
<name>K7EIB4_ORNAN</name>
<dbReference type="Ensembl" id="ENSOANT00000042516.2">
    <property type="protein sequence ID" value="ENSOANP00000033271.2"/>
    <property type="gene ID" value="ENSOANG00000029338.2"/>
</dbReference>
<dbReference type="Pfam" id="PF15022">
    <property type="entry name" value="DUF4522"/>
    <property type="match status" value="1"/>
</dbReference>
<proteinExistence type="predicted"/>
<evidence type="ECO:0000256" key="1">
    <source>
        <dbReference type="SAM" id="MobiDB-lite"/>
    </source>
</evidence>
<dbReference type="PANTHER" id="PTHR38002:SF1">
    <property type="entry name" value="CHROMOSOME 4 OPEN READING FRAME 36"/>
    <property type="match status" value="1"/>
</dbReference>
<dbReference type="HOGENOM" id="CLU_140433_0_0_1"/>
<organism evidence="2 3">
    <name type="scientific">Ornithorhynchus anatinus</name>
    <name type="common">Duckbill platypus</name>
    <dbReference type="NCBI Taxonomy" id="9258"/>
    <lineage>
        <taxon>Eukaryota</taxon>
        <taxon>Metazoa</taxon>
        <taxon>Chordata</taxon>
        <taxon>Craniata</taxon>
        <taxon>Vertebrata</taxon>
        <taxon>Euteleostomi</taxon>
        <taxon>Mammalia</taxon>
        <taxon>Monotremata</taxon>
        <taxon>Ornithorhynchidae</taxon>
        <taxon>Ornithorhynchus</taxon>
    </lineage>
</organism>
<dbReference type="AlphaFoldDB" id="K7EIB4"/>
<dbReference type="PANTHER" id="PTHR38002">
    <property type="entry name" value="C4ORF36 ISOFORM 11"/>
    <property type="match status" value="1"/>
</dbReference>
<dbReference type="eggNOG" id="ENOG502SVGH">
    <property type="taxonomic scope" value="Eukaryota"/>
</dbReference>